<dbReference type="AlphaFoldDB" id="A0A4Q2SD34"/>
<evidence type="ECO:0000313" key="2">
    <source>
        <dbReference type="Proteomes" id="UP000291088"/>
    </source>
</evidence>
<feature type="non-terminal residue" evidence="1">
    <location>
        <position position="84"/>
    </location>
</feature>
<proteinExistence type="predicted"/>
<dbReference type="Proteomes" id="UP000291088">
    <property type="component" value="Unassembled WGS sequence"/>
</dbReference>
<comment type="caution">
    <text evidence="1">The sequence shown here is derived from an EMBL/GenBank/DDBJ whole genome shotgun (WGS) entry which is preliminary data.</text>
</comment>
<gene>
    <name evidence="1" type="ORF">EUU22_22195</name>
</gene>
<dbReference type="Gene3D" id="3.40.50.1820">
    <property type="entry name" value="alpha/beta hydrolase"/>
    <property type="match status" value="1"/>
</dbReference>
<accession>A0A4Q2SD34</accession>
<evidence type="ECO:0000313" key="1">
    <source>
        <dbReference type="EMBL" id="RYC00363.1"/>
    </source>
</evidence>
<dbReference type="GO" id="GO:0016787">
    <property type="term" value="F:hydrolase activity"/>
    <property type="evidence" value="ECO:0007669"/>
    <property type="project" value="UniProtKB-KW"/>
</dbReference>
<reference evidence="1 2" key="1">
    <citation type="submission" date="2019-01" db="EMBL/GenBank/DDBJ databases">
        <authorList>
            <person name="Deng T."/>
        </authorList>
    </citation>
    <scope>NUCLEOTIDE SEQUENCE [LARGE SCALE GENOMIC DNA]</scope>
    <source>
        <strain evidence="1 2">F8825</strain>
    </source>
</reference>
<dbReference type="SUPFAM" id="SSF53474">
    <property type="entry name" value="alpha/beta-Hydrolases"/>
    <property type="match status" value="1"/>
</dbReference>
<dbReference type="InterPro" id="IPR029058">
    <property type="entry name" value="AB_hydrolase_fold"/>
</dbReference>
<organism evidence="1 2">
    <name type="scientific">Ciceribacter ferrooxidans</name>
    <dbReference type="NCBI Taxonomy" id="2509717"/>
    <lineage>
        <taxon>Bacteria</taxon>
        <taxon>Pseudomonadati</taxon>
        <taxon>Pseudomonadota</taxon>
        <taxon>Alphaproteobacteria</taxon>
        <taxon>Hyphomicrobiales</taxon>
        <taxon>Rhizobiaceae</taxon>
        <taxon>Ciceribacter</taxon>
    </lineage>
</organism>
<feature type="non-terminal residue" evidence="1">
    <location>
        <position position="1"/>
    </location>
</feature>
<protein>
    <submittedName>
        <fullName evidence="1">Alpha/beta hydrolase</fullName>
    </submittedName>
</protein>
<sequence length="84" mass="9033">NREDLAVYRGAPVLPDENRALAACAAFAGDVLLVESEHDHLVPHATIMSYRSAFGASHSMTHRVIDGADHALSEKTAQEAYTSV</sequence>
<keyword evidence="1" id="KW-0378">Hydrolase</keyword>
<dbReference type="EMBL" id="SDVB01000359">
    <property type="protein sequence ID" value="RYC00363.1"/>
    <property type="molecule type" value="Genomic_DNA"/>
</dbReference>
<keyword evidence="2" id="KW-1185">Reference proteome</keyword>
<name>A0A4Q2SD34_9HYPH</name>